<reference evidence="1" key="1">
    <citation type="submission" date="2021-06" db="EMBL/GenBank/DDBJ databases">
        <authorList>
            <person name="Gannon L."/>
            <person name="Redgwell R T."/>
            <person name="Michniewski S."/>
            <person name="Harrison D C."/>
            <person name="Millard A."/>
        </authorList>
    </citation>
    <scope>NUCLEOTIDE SEQUENCE</scope>
</reference>
<organism evidence="1">
    <name type="scientific">uncultured marine phage</name>
    <dbReference type="NCBI Taxonomy" id="707152"/>
    <lineage>
        <taxon>Viruses</taxon>
        <taxon>environmental samples</taxon>
    </lineage>
</organism>
<gene>
    <name evidence="1" type="ORF">SLAVMIC_00549</name>
</gene>
<dbReference type="EMBL" id="OU342829">
    <property type="protein sequence ID" value="CAG7580768.1"/>
    <property type="molecule type" value="Genomic_DNA"/>
</dbReference>
<protein>
    <submittedName>
        <fullName evidence="1">Uncharacterized protein</fullName>
    </submittedName>
</protein>
<proteinExistence type="predicted"/>
<evidence type="ECO:0000313" key="1">
    <source>
        <dbReference type="EMBL" id="CAG7580768.1"/>
    </source>
</evidence>
<accession>A0A8D9C938</accession>
<name>A0A8D9C938_9VIRU</name>
<sequence>MTREQFIKRAIQQNENLYTDYYYFGWDYYEDEVKKYRTFLIGDVHQIDGGNQSPYGHISHKKTLFTDENGEEIERFFGFEANVNVNVEIFEYYKISGEVQGTTVMMKLLSSFNKVDPNPIYQKKDVYLEGNFTSRYLAADMMFDRFWEDNKDWLKDIYIPSISMVF</sequence>